<reference evidence="1" key="1">
    <citation type="submission" date="2022-07" db="EMBL/GenBank/DDBJ databases">
        <title>Genome Sequence of Phlebia brevispora.</title>
        <authorList>
            <person name="Buettner E."/>
        </authorList>
    </citation>
    <scope>NUCLEOTIDE SEQUENCE</scope>
    <source>
        <strain evidence="1">MPL23</strain>
    </source>
</reference>
<name>A0ACC1T1U7_9APHY</name>
<dbReference type="EMBL" id="JANHOG010000807">
    <property type="protein sequence ID" value="KAJ3551394.1"/>
    <property type="molecule type" value="Genomic_DNA"/>
</dbReference>
<protein>
    <submittedName>
        <fullName evidence="1">Uncharacterized protein</fullName>
    </submittedName>
</protein>
<organism evidence="1 2">
    <name type="scientific">Phlebia brevispora</name>
    <dbReference type="NCBI Taxonomy" id="194682"/>
    <lineage>
        <taxon>Eukaryota</taxon>
        <taxon>Fungi</taxon>
        <taxon>Dikarya</taxon>
        <taxon>Basidiomycota</taxon>
        <taxon>Agaricomycotina</taxon>
        <taxon>Agaricomycetes</taxon>
        <taxon>Polyporales</taxon>
        <taxon>Meruliaceae</taxon>
        <taxon>Phlebia</taxon>
    </lineage>
</organism>
<comment type="caution">
    <text evidence="1">The sequence shown here is derived from an EMBL/GenBank/DDBJ whole genome shotgun (WGS) entry which is preliminary data.</text>
</comment>
<accession>A0ACC1T1U7</accession>
<sequence>MLLRFTPLRYTPDENAAGTLNNLLLYHPLNDGYSICINFQCEDDLILSARQGGMDAGDVVAYTPSLSISTFQTSGSALWLDQTAKLTCGPKLAVPRDLTVYKPGAAATSSKGKAVSADRGSPVVSPASFGPDLSLLAVASIRWSKLCAISAHLDTHVIAVVPPCLRHSVRSLRNL</sequence>
<evidence type="ECO:0000313" key="1">
    <source>
        <dbReference type="EMBL" id="KAJ3551394.1"/>
    </source>
</evidence>
<dbReference type="Proteomes" id="UP001148662">
    <property type="component" value="Unassembled WGS sequence"/>
</dbReference>
<keyword evidence="2" id="KW-1185">Reference proteome</keyword>
<evidence type="ECO:0000313" key="2">
    <source>
        <dbReference type="Proteomes" id="UP001148662"/>
    </source>
</evidence>
<proteinExistence type="predicted"/>
<gene>
    <name evidence="1" type="ORF">NM688_g4728</name>
</gene>